<dbReference type="GO" id="GO:0008483">
    <property type="term" value="F:transaminase activity"/>
    <property type="evidence" value="ECO:0007669"/>
    <property type="project" value="UniProtKB-KW"/>
</dbReference>
<comment type="caution">
    <text evidence="4">The sequence shown here is derived from an EMBL/GenBank/DDBJ whole genome shotgun (WGS) entry which is preliminary data.</text>
</comment>
<dbReference type="Proteomes" id="UP001207116">
    <property type="component" value="Unassembled WGS sequence"/>
</dbReference>
<keyword evidence="4" id="KW-0032">Aminotransferase</keyword>
<dbReference type="CDD" id="cd00610">
    <property type="entry name" value="OAT_like"/>
    <property type="match status" value="1"/>
</dbReference>
<evidence type="ECO:0000256" key="2">
    <source>
        <dbReference type="ARBA" id="ARBA00022898"/>
    </source>
</evidence>
<comment type="similarity">
    <text evidence="1">Belongs to the class-III pyridoxal-phosphate-dependent aminotransferase family.</text>
</comment>
<dbReference type="InterPro" id="IPR015421">
    <property type="entry name" value="PyrdxlP-dep_Trfase_major"/>
</dbReference>
<gene>
    <name evidence="4" type="ORF">OO016_08720</name>
</gene>
<feature type="domain" description="Aminoglycoside phosphotransferase" evidence="3">
    <location>
        <begin position="22"/>
        <end position="238"/>
    </location>
</feature>
<evidence type="ECO:0000259" key="3">
    <source>
        <dbReference type="Pfam" id="PF01636"/>
    </source>
</evidence>
<dbReference type="Gene3D" id="3.40.640.10">
    <property type="entry name" value="Type I PLP-dependent aspartate aminotransferase-like (Major domain)"/>
    <property type="match status" value="1"/>
</dbReference>
<dbReference type="SUPFAM" id="SSF56112">
    <property type="entry name" value="Protein kinase-like (PK-like)"/>
    <property type="match status" value="1"/>
</dbReference>
<dbReference type="InterPro" id="IPR015424">
    <property type="entry name" value="PyrdxlP-dep_Trfase"/>
</dbReference>
<keyword evidence="5" id="KW-1185">Reference proteome</keyword>
<keyword evidence="4" id="KW-0808">Transferase</keyword>
<name>A0AAE3SNI9_9FLAO</name>
<dbReference type="SUPFAM" id="SSF53383">
    <property type="entry name" value="PLP-dependent transferases"/>
    <property type="match status" value="1"/>
</dbReference>
<evidence type="ECO:0000313" key="5">
    <source>
        <dbReference type="Proteomes" id="UP001207116"/>
    </source>
</evidence>
<dbReference type="EMBL" id="JAPFQP010000002">
    <property type="protein sequence ID" value="MCX2719684.1"/>
    <property type="molecule type" value="Genomic_DNA"/>
</dbReference>
<dbReference type="PANTHER" id="PTHR45688">
    <property type="match status" value="1"/>
</dbReference>
<dbReference type="Gene3D" id="3.90.1150.10">
    <property type="entry name" value="Aspartate Aminotransferase, domain 1"/>
    <property type="match status" value="1"/>
</dbReference>
<dbReference type="InterPro" id="IPR015422">
    <property type="entry name" value="PyrdxlP-dep_Trfase_small"/>
</dbReference>
<protein>
    <submittedName>
        <fullName evidence="4">Aminotransferase class III-fold pyridoxal phosphate-dependent enzyme</fullName>
    </submittedName>
</protein>
<dbReference type="GO" id="GO:0030170">
    <property type="term" value="F:pyridoxal phosphate binding"/>
    <property type="evidence" value="ECO:0007669"/>
    <property type="project" value="InterPro"/>
</dbReference>
<sequence>MDIPGLLQSHFGLEAEEIKTLEGYGSSNFQIDTTEGRYVLKCYEDTTSRQGLLAVESKVLAALANLSPYYFPVVMTGLRKEDIVRSDGKIFRLHKFVYGDFLAEVPHTNLLLQSFGRLLGEMDVKMGLIDPHQLGIREIQWDLRHFLDNRELLSYIEQPEKRSLADYFFLQYEEQVLPIAHTLRKSLIHNDANDWNVLTKNGLVTGIIDFGDMCYSWLINELAVAITYVMMGKDDPLEAASQVISGYQSVQKMYKEELDILYYLVAARLCTSVCNSAYSKTQIPDSDYITISEKPAWALLDKWISINPLRVAQKFRQAAGYAAIKFPSRDQQIKRRNAVLSKSLSVSYQEPIQMYRSAFQYMYDTEGNTYLDAYNNIMLAGHSHPYIVRAGQQTLARLNTNTRYLYDEILSYSERLLKTFPKTLNKIFLLNSGSSATDLAIRLSRSFNSREKIAVLEHGYHGNTQIGIGISHYKYSDKQGIGKPESVIELPLPKAFGSGYSDNGSAGAYFAEQAIALLKPYEQEIAAFIAEPIVGCGGQVPLAKNYLKDIYPVIRQQGGVCISDETQVGFGRLGRHFWGFEMHGVVPDIVILGKPMGNGHPIGAVITTEHIAEKFEQGPEFFSSFGGNPVSCAIGQAVLEVIEREDLQRKAQEVGDYLCERLRELQSQFKCLADVRGTGLFIGVEFQDHKGGPGTQLASRIKNQLRQEHILVSTDGPFEEVIKIKPPLYFNREDADILCAAMHGILAREWP</sequence>
<dbReference type="InterPro" id="IPR005814">
    <property type="entry name" value="Aminotrans_3"/>
</dbReference>
<dbReference type="PANTHER" id="PTHR45688:SF13">
    <property type="entry name" value="ALANINE--GLYOXYLATE AMINOTRANSFERASE 2-LIKE"/>
    <property type="match status" value="1"/>
</dbReference>
<evidence type="ECO:0000256" key="1">
    <source>
        <dbReference type="ARBA" id="ARBA00008954"/>
    </source>
</evidence>
<dbReference type="Pfam" id="PF00202">
    <property type="entry name" value="Aminotran_3"/>
    <property type="match status" value="1"/>
</dbReference>
<dbReference type="RefSeq" id="WP_266012523.1">
    <property type="nucleotide sequence ID" value="NZ_JAPFQP010000002.1"/>
</dbReference>
<proteinExistence type="inferred from homology"/>
<dbReference type="InterPro" id="IPR002575">
    <property type="entry name" value="Aminoglycoside_PTrfase"/>
</dbReference>
<evidence type="ECO:0000313" key="4">
    <source>
        <dbReference type="EMBL" id="MCX2719684.1"/>
    </source>
</evidence>
<dbReference type="Pfam" id="PF01636">
    <property type="entry name" value="APH"/>
    <property type="match status" value="1"/>
</dbReference>
<organism evidence="4 5">
    <name type="scientific">Lentiprolixibacter aurantiacus</name>
    <dbReference type="NCBI Taxonomy" id="2993939"/>
    <lineage>
        <taxon>Bacteria</taxon>
        <taxon>Pseudomonadati</taxon>
        <taxon>Bacteroidota</taxon>
        <taxon>Flavobacteriia</taxon>
        <taxon>Flavobacteriales</taxon>
        <taxon>Flavobacteriaceae</taxon>
        <taxon>Lentiprolixibacter</taxon>
    </lineage>
</organism>
<accession>A0AAE3SNI9</accession>
<keyword evidence="2" id="KW-0663">Pyridoxal phosphate</keyword>
<dbReference type="InterPro" id="IPR011009">
    <property type="entry name" value="Kinase-like_dom_sf"/>
</dbReference>
<dbReference type="Gene3D" id="3.90.1200.10">
    <property type="match status" value="1"/>
</dbReference>
<dbReference type="AlphaFoldDB" id="A0AAE3SNI9"/>
<reference evidence="4" key="1">
    <citation type="submission" date="2022-11" db="EMBL/GenBank/DDBJ databases">
        <title>The characterization of three novel Bacteroidetes species and genomic analysis of their roles in tidal elemental geochemical cycles.</title>
        <authorList>
            <person name="Ma K.-J."/>
        </authorList>
    </citation>
    <scope>NUCLEOTIDE SEQUENCE</scope>
    <source>
        <strain evidence="4">M415</strain>
    </source>
</reference>